<evidence type="ECO:0000313" key="2">
    <source>
        <dbReference type="Proteomes" id="UP000827092"/>
    </source>
</evidence>
<comment type="caution">
    <text evidence="1">The sequence shown here is derived from an EMBL/GenBank/DDBJ whole genome shotgun (WGS) entry which is preliminary data.</text>
</comment>
<reference evidence="1 2" key="1">
    <citation type="journal article" date="2022" name="Nat. Ecol. Evol.">
        <title>A masculinizing supergene underlies an exaggerated male reproductive morph in a spider.</title>
        <authorList>
            <person name="Hendrickx F."/>
            <person name="De Corte Z."/>
            <person name="Sonet G."/>
            <person name="Van Belleghem S.M."/>
            <person name="Kostlbacher S."/>
            <person name="Vangestel C."/>
        </authorList>
    </citation>
    <scope>NUCLEOTIDE SEQUENCE [LARGE SCALE GENOMIC DNA]</scope>
    <source>
        <strain evidence="1">W744_W776</strain>
    </source>
</reference>
<dbReference type="EMBL" id="JAFNEN010000372">
    <property type="protein sequence ID" value="KAG8184482.1"/>
    <property type="molecule type" value="Genomic_DNA"/>
</dbReference>
<sequence length="118" mass="13605">MPCTQLQSRARPTRRITALAQMENWFRVARKGSRKVRCWEEISGNGTFRMPFFSRLEINFYRCRISRQELRVPVIFGIDSESFLPGVCCTLGGGHAMAFGSNEISGLFRLLRLKRKDS</sequence>
<keyword evidence="2" id="KW-1185">Reference proteome</keyword>
<dbReference type="Proteomes" id="UP000827092">
    <property type="component" value="Unassembled WGS sequence"/>
</dbReference>
<accession>A0AAV6UJP5</accession>
<dbReference type="AlphaFoldDB" id="A0AAV6UJP5"/>
<organism evidence="1 2">
    <name type="scientific">Oedothorax gibbosus</name>
    <dbReference type="NCBI Taxonomy" id="931172"/>
    <lineage>
        <taxon>Eukaryota</taxon>
        <taxon>Metazoa</taxon>
        <taxon>Ecdysozoa</taxon>
        <taxon>Arthropoda</taxon>
        <taxon>Chelicerata</taxon>
        <taxon>Arachnida</taxon>
        <taxon>Araneae</taxon>
        <taxon>Araneomorphae</taxon>
        <taxon>Entelegynae</taxon>
        <taxon>Araneoidea</taxon>
        <taxon>Linyphiidae</taxon>
        <taxon>Erigoninae</taxon>
        <taxon>Oedothorax</taxon>
    </lineage>
</organism>
<protein>
    <submittedName>
        <fullName evidence="1">Uncharacterized protein</fullName>
    </submittedName>
</protein>
<evidence type="ECO:0000313" key="1">
    <source>
        <dbReference type="EMBL" id="KAG8184482.1"/>
    </source>
</evidence>
<name>A0AAV6UJP5_9ARAC</name>
<proteinExistence type="predicted"/>
<gene>
    <name evidence="1" type="ORF">JTE90_002329</name>
</gene>